<geneLocation type="plasmid" evidence="2 3">
    <name>pBVIE03</name>
</geneLocation>
<feature type="transmembrane region" description="Helical" evidence="1">
    <location>
        <begin position="70"/>
        <end position="92"/>
    </location>
</feature>
<gene>
    <name evidence="2" type="ordered locus">Bcep1808_7403</name>
</gene>
<evidence type="ECO:0000256" key="1">
    <source>
        <dbReference type="SAM" id="Phobius"/>
    </source>
</evidence>
<protein>
    <submittedName>
        <fullName evidence="2">Uncharacterized protein</fullName>
    </submittedName>
</protein>
<proteinExistence type="predicted"/>
<sequence length="175" mass="19039">MKRLWEETLEQISLEKLLTEEPSRPGLVELYQRTMLHRTNEAMNGLSHRLDQIIDQAKQNGKAQGRQQKAMIALTTVLAVATVVYTATTVYATRETVKAQQASAATQVKVEYVRSSGAVPESAAVHMGVDEKGNPAVCVDGTAYDIPAPNDAHLKVRPQPSHPGGAILPVLLCQN</sequence>
<keyword evidence="1" id="KW-1133">Transmembrane helix</keyword>
<reference evidence="2 3" key="1">
    <citation type="submission" date="2007-03" db="EMBL/GenBank/DDBJ databases">
        <title>Complete sequence of plasmid pBVIE03 of Burkholderia vietnamiensis G4.</title>
        <authorList>
            <consortium name="US DOE Joint Genome Institute"/>
            <person name="Copeland A."/>
            <person name="Lucas S."/>
            <person name="Lapidus A."/>
            <person name="Barry K."/>
            <person name="Detter J.C."/>
            <person name="Glavina del Rio T."/>
            <person name="Hammon N."/>
            <person name="Israni S."/>
            <person name="Dalin E."/>
            <person name="Tice H."/>
            <person name="Pitluck S."/>
            <person name="Chain P."/>
            <person name="Malfatti S."/>
            <person name="Shin M."/>
            <person name="Vergez L."/>
            <person name="Schmutz J."/>
            <person name="Larimer F."/>
            <person name="Land M."/>
            <person name="Hauser L."/>
            <person name="Kyrpides N."/>
            <person name="Tiedje J."/>
            <person name="Richardson P."/>
        </authorList>
    </citation>
    <scope>NUCLEOTIDE SEQUENCE [LARGE SCALE GENOMIC DNA]</scope>
    <source>
        <strain evidence="3">G4 / LMG 22486</strain>
        <plasmid evidence="2 3">pBVIE03</plasmid>
    </source>
</reference>
<evidence type="ECO:0000313" key="2">
    <source>
        <dbReference type="EMBL" id="ABO60280.1"/>
    </source>
</evidence>
<keyword evidence="2" id="KW-0614">Plasmid</keyword>
<keyword evidence="1" id="KW-0472">Membrane</keyword>
<evidence type="ECO:0000313" key="3">
    <source>
        <dbReference type="Proteomes" id="UP000002287"/>
    </source>
</evidence>
<dbReference type="HOGENOM" id="CLU_1755390_0_0_4"/>
<keyword evidence="1" id="KW-0812">Transmembrane</keyword>
<name>A4JVH7_BURVG</name>
<organism evidence="2 3">
    <name type="scientific">Burkholderia vietnamiensis (strain G4 / LMG 22486)</name>
    <name type="common">Burkholderia cepacia (strain R1808)</name>
    <dbReference type="NCBI Taxonomy" id="269482"/>
    <lineage>
        <taxon>Bacteria</taxon>
        <taxon>Pseudomonadati</taxon>
        <taxon>Pseudomonadota</taxon>
        <taxon>Betaproteobacteria</taxon>
        <taxon>Burkholderiales</taxon>
        <taxon>Burkholderiaceae</taxon>
        <taxon>Burkholderia</taxon>
        <taxon>Burkholderia cepacia complex</taxon>
    </lineage>
</organism>
<dbReference type="AlphaFoldDB" id="A4JVH7"/>
<accession>A4JVH7</accession>
<dbReference type="EMBL" id="CP000619">
    <property type="protein sequence ID" value="ABO60280.1"/>
    <property type="molecule type" value="Genomic_DNA"/>
</dbReference>
<dbReference type="KEGG" id="bvi:Bcep1808_7403"/>
<dbReference type="Proteomes" id="UP000002287">
    <property type="component" value="Plasmid pBVIE03"/>
</dbReference>